<dbReference type="InterPro" id="IPR016181">
    <property type="entry name" value="Acyl_CoA_acyltransferase"/>
</dbReference>
<protein>
    <submittedName>
        <fullName evidence="2">GNAT family N-acetyltransferase</fullName>
    </submittedName>
</protein>
<evidence type="ECO:0000313" key="3">
    <source>
        <dbReference type="Proteomes" id="UP001217083"/>
    </source>
</evidence>
<dbReference type="InterPro" id="IPR038740">
    <property type="entry name" value="BioF2-like_GNAT_dom"/>
</dbReference>
<dbReference type="PANTHER" id="PTHR36174">
    <property type="entry name" value="LIPID II:GLYCINE GLYCYLTRANSFERASE"/>
    <property type="match status" value="1"/>
</dbReference>
<evidence type="ECO:0000313" key="2">
    <source>
        <dbReference type="EMBL" id="MDF0708327.1"/>
    </source>
</evidence>
<dbReference type="SUPFAM" id="SSF55729">
    <property type="entry name" value="Acyl-CoA N-acyltransferases (Nat)"/>
    <property type="match status" value="1"/>
</dbReference>
<comment type="caution">
    <text evidence="2">The sequence shown here is derived from an EMBL/GenBank/DDBJ whole genome shotgun (WGS) entry which is preliminary data.</text>
</comment>
<dbReference type="RefSeq" id="WP_275650274.1">
    <property type="nucleotide sequence ID" value="NZ_JARFVA010000005.1"/>
</dbReference>
<name>A0ABT5XR85_9FLAO</name>
<proteinExistence type="predicted"/>
<dbReference type="InterPro" id="IPR050644">
    <property type="entry name" value="PG_Glycine_Bridge_Synth"/>
</dbReference>
<accession>A0ABT5XR85</accession>
<dbReference type="Gene3D" id="3.40.630.30">
    <property type="match status" value="1"/>
</dbReference>
<dbReference type="Proteomes" id="UP001217083">
    <property type="component" value="Unassembled WGS sequence"/>
</dbReference>
<dbReference type="Pfam" id="PF13480">
    <property type="entry name" value="Acetyltransf_6"/>
    <property type="match status" value="1"/>
</dbReference>
<organism evidence="2 3">
    <name type="scientific">Flagellimonas okinawensis</name>
    <dbReference type="NCBI Taxonomy" id="3031324"/>
    <lineage>
        <taxon>Bacteria</taxon>
        <taxon>Pseudomonadati</taxon>
        <taxon>Bacteroidota</taxon>
        <taxon>Flavobacteriia</taxon>
        <taxon>Flavobacteriales</taxon>
        <taxon>Flavobacteriaceae</taxon>
        <taxon>Flagellimonas</taxon>
    </lineage>
</organism>
<reference evidence="2 3" key="1">
    <citation type="submission" date="2023-03" db="EMBL/GenBank/DDBJ databases">
        <title>Muricauda XX sp. nov. and Muricauda XXX sp. nov., two novel species isolated from Okinawa Trough.</title>
        <authorList>
            <person name="Cao W."/>
            <person name="Deng X."/>
        </authorList>
    </citation>
    <scope>NUCLEOTIDE SEQUENCE [LARGE SCALE GENOMIC DNA]</scope>
    <source>
        <strain evidence="2 3">81s02</strain>
    </source>
</reference>
<keyword evidence="3" id="KW-1185">Reference proteome</keyword>
<gene>
    <name evidence="2" type="ORF">PY091_13965</name>
</gene>
<feature type="domain" description="BioF2-like acetyltransferase" evidence="1">
    <location>
        <begin position="162"/>
        <end position="295"/>
    </location>
</feature>
<evidence type="ECO:0000259" key="1">
    <source>
        <dbReference type="Pfam" id="PF13480"/>
    </source>
</evidence>
<dbReference type="EMBL" id="JARFVA010000005">
    <property type="protein sequence ID" value="MDF0708327.1"/>
    <property type="molecule type" value="Genomic_DNA"/>
</dbReference>
<dbReference type="PANTHER" id="PTHR36174:SF1">
    <property type="entry name" value="LIPID II:GLYCINE GLYCYLTRANSFERASE"/>
    <property type="match status" value="1"/>
</dbReference>
<sequence length="355" mass="41960">MKAKQLSVFKINTESEVHTFKNFINTINPDNPFYKPELFKEAGHMDGEIHYFIYFEEEVPLVLMCFYLRPIYINGNLSEYTDVSSPYGYSGPLFKKDLGLNTIENFWELVDNWYKSNGVVTEFIRFSLDGNHLGYTGATISTLDNVMGRILTEEEQWQSFKPKVRNNYRKAQKEELKFEMFYGNIPDEIMDDFYNIYISTMKRNKATDYYFFPKCYFSQYLENNPENATIAMVFKNNIPISTEFILLSKDTIFSYLGGTNSEYFHTRPNDFLKIEVMDWGRKNGKKFYVLGGGRQNGDPLYKYKKNFFPKENDIIYYTGRKVLLPEVYREIVESISKNSENLEKIEEGYFPIYRS</sequence>